<dbReference type="SUPFAM" id="SSF55166">
    <property type="entry name" value="Hedgehog/DD-peptidase"/>
    <property type="match status" value="1"/>
</dbReference>
<protein>
    <submittedName>
        <fullName evidence="2">M15 family metallopeptidase</fullName>
    </submittedName>
</protein>
<dbReference type="GO" id="GO:0008233">
    <property type="term" value="F:peptidase activity"/>
    <property type="evidence" value="ECO:0007669"/>
    <property type="project" value="InterPro"/>
</dbReference>
<dbReference type="Proteomes" id="UP000823910">
    <property type="component" value="Unassembled WGS sequence"/>
</dbReference>
<dbReference type="Gene3D" id="3.30.1380.10">
    <property type="match status" value="1"/>
</dbReference>
<dbReference type="SUPFAM" id="SSF69360">
    <property type="entry name" value="Cell wall binding repeat"/>
    <property type="match status" value="1"/>
</dbReference>
<comment type="caution">
    <text evidence="2">The sequence shown here is derived from an EMBL/GenBank/DDBJ whole genome shotgun (WGS) entry which is preliminary data.</text>
</comment>
<evidence type="ECO:0000313" key="2">
    <source>
        <dbReference type="EMBL" id="HJC05501.1"/>
    </source>
</evidence>
<reference evidence="2" key="1">
    <citation type="journal article" date="2021" name="PeerJ">
        <title>Extensive microbial diversity within the chicken gut microbiome revealed by metagenomics and culture.</title>
        <authorList>
            <person name="Gilroy R."/>
            <person name="Ravi A."/>
            <person name="Getino M."/>
            <person name="Pursley I."/>
            <person name="Horton D.L."/>
            <person name="Alikhan N.F."/>
            <person name="Baker D."/>
            <person name="Gharbi K."/>
            <person name="Hall N."/>
            <person name="Watson M."/>
            <person name="Adriaenssens E.M."/>
            <person name="Foster-Nyarko E."/>
            <person name="Jarju S."/>
            <person name="Secka A."/>
            <person name="Antonio M."/>
            <person name="Oren A."/>
            <person name="Chaudhuri R.R."/>
            <person name="La Ragione R."/>
            <person name="Hildebrand F."/>
            <person name="Pallen M.J."/>
        </authorList>
    </citation>
    <scope>NUCLEOTIDE SEQUENCE</scope>
    <source>
        <strain evidence="2">CHK180-15479</strain>
    </source>
</reference>
<dbReference type="InterPro" id="IPR009045">
    <property type="entry name" value="Zn_M74/Hedgehog-like"/>
</dbReference>
<proteinExistence type="predicted"/>
<dbReference type="InterPro" id="IPR039561">
    <property type="entry name" value="Peptidase_M15C"/>
</dbReference>
<gene>
    <name evidence="2" type="ORF">H9704_05025</name>
</gene>
<name>A0A9D2N0S8_9FIRM</name>
<feature type="domain" description="Peptidase M15C" evidence="1">
    <location>
        <begin position="62"/>
        <end position="121"/>
    </location>
</feature>
<dbReference type="CDD" id="cd14845">
    <property type="entry name" value="L-Ala-D-Glu_peptidase_like"/>
    <property type="match status" value="1"/>
</dbReference>
<dbReference type="EMBL" id="DWWT01000020">
    <property type="protein sequence ID" value="HJC05501.1"/>
    <property type="molecule type" value="Genomic_DNA"/>
</dbReference>
<accession>A0A9D2N0S8</accession>
<reference evidence="2" key="2">
    <citation type="submission" date="2021-04" db="EMBL/GenBank/DDBJ databases">
        <authorList>
            <person name="Gilroy R."/>
        </authorList>
    </citation>
    <scope>NUCLEOTIDE SEQUENCE</scope>
    <source>
        <strain evidence="2">CHK180-15479</strain>
    </source>
</reference>
<evidence type="ECO:0000259" key="1">
    <source>
        <dbReference type="Pfam" id="PF13539"/>
    </source>
</evidence>
<dbReference type="Pfam" id="PF13539">
    <property type="entry name" value="Peptidase_M15_4"/>
    <property type="match status" value="1"/>
</dbReference>
<dbReference type="AlphaFoldDB" id="A0A9D2N0S8"/>
<organism evidence="2 3">
    <name type="scientific">Candidatus Enterocloster excrementipullorum</name>
    <dbReference type="NCBI Taxonomy" id="2838559"/>
    <lineage>
        <taxon>Bacteria</taxon>
        <taxon>Bacillati</taxon>
        <taxon>Bacillota</taxon>
        <taxon>Clostridia</taxon>
        <taxon>Lachnospirales</taxon>
        <taxon>Lachnospiraceae</taxon>
        <taxon>Enterocloster</taxon>
    </lineage>
</organism>
<dbReference type="Gene3D" id="2.10.270.10">
    <property type="entry name" value="Cholin Binding"/>
    <property type="match status" value="1"/>
</dbReference>
<sequence>MRDITLCHPRLQELAGKLLRECSAQGLAIQIGETLRTVEEQDALYAQGRTEPGNIVTNAPGSSYSSYHQWGTAFDFFRNDGKGAYYDSDGFFARVGAIGVPLGLEWGGNWKNPVDKPHFQLPDWGSTTAGIKKLYKTPEEFMKSWARKTAGWVKNANGWWYRREDGSYPFDKWCVINRHWYLFNKDGYMCTSWHRWNGSRCDPEDGSGDWYYFDPTEGGPLEGACWHSRENGSMEIWEVDLEDKI</sequence>
<evidence type="ECO:0000313" key="3">
    <source>
        <dbReference type="Proteomes" id="UP000823910"/>
    </source>
</evidence>